<dbReference type="EMBL" id="CM018037">
    <property type="protein sequence ID" value="KAA8539319.1"/>
    <property type="molecule type" value="Genomic_DNA"/>
</dbReference>
<protein>
    <submittedName>
        <fullName evidence="2">Uncharacterized protein</fullName>
    </submittedName>
</protein>
<evidence type="ECO:0000313" key="2">
    <source>
        <dbReference type="EMBL" id="KAA8539319.1"/>
    </source>
</evidence>
<sequence>MAPQSQPVITVNDSPLPSPESTRVRPQKFPAAGAALYIPLRHFWAHHGIAPPVTIRNAILVFSMPPLLPPSQPPPLGIAPPVCTRQVVLVFAAPTVQVEELPASVPSEETGCCSQLDSVGVELVVLDSVGVG</sequence>
<feature type="region of interest" description="Disordered" evidence="1">
    <location>
        <begin position="1"/>
        <end position="25"/>
    </location>
</feature>
<organism evidence="2 3">
    <name type="scientific">Nyssa sinensis</name>
    <dbReference type="NCBI Taxonomy" id="561372"/>
    <lineage>
        <taxon>Eukaryota</taxon>
        <taxon>Viridiplantae</taxon>
        <taxon>Streptophyta</taxon>
        <taxon>Embryophyta</taxon>
        <taxon>Tracheophyta</taxon>
        <taxon>Spermatophyta</taxon>
        <taxon>Magnoliopsida</taxon>
        <taxon>eudicotyledons</taxon>
        <taxon>Gunneridae</taxon>
        <taxon>Pentapetalae</taxon>
        <taxon>asterids</taxon>
        <taxon>Cornales</taxon>
        <taxon>Nyssaceae</taxon>
        <taxon>Nyssa</taxon>
    </lineage>
</organism>
<proteinExistence type="predicted"/>
<reference evidence="2 3" key="1">
    <citation type="submission" date="2019-09" db="EMBL/GenBank/DDBJ databases">
        <title>A chromosome-level genome assembly of the Chinese tupelo Nyssa sinensis.</title>
        <authorList>
            <person name="Yang X."/>
            <person name="Kang M."/>
            <person name="Yang Y."/>
            <person name="Xiong H."/>
            <person name="Wang M."/>
            <person name="Zhang Z."/>
            <person name="Wang Z."/>
            <person name="Wu H."/>
            <person name="Ma T."/>
            <person name="Liu J."/>
            <person name="Xi Z."/>
        </authorList>
    </citation>
    <scope>NUCLEOTIDE SEQUENCE [LARGE SCALE GENOMIC DNA]</scope>
    <source>
        <strain evidence="2">J267</strain>
        <tissue evidence="2">Leaf</tissue>
    </source>
</reference>
<dbReference type="AlphaFoldDB" id="A0A5J5B9M4"/>
<dbReference type="OrthoDB" id="10693505at2759"/>
<dbReference type="Proteomes" id="UP000325577">
    <property type="component" value="Linkage Group LG14"/>
</dbReference>
<keyword evidence="3" id="KW-1185">Reference proteome</keyword>
<feature type="compositionally biased region" description="Polar residues" evidence="1">
    <location>
        <begin position="1"/>
        <end position="21"/>
    </location>
</feature>
<evidence type="ECO:0000256" key="1">
    <source>
        <dbReference type="SAM" id="MobiDB-lite"/>
    </source>
</evidence>
<evidence type="ECO:0000313" key="3">
    <source>
        <dbReference type="Proteomes" id="UP000325577"/>
    </source>
</evidence>
<name>A0A5J5B9M4_9ASTE</name>
<accession>A0A5J5B9M4</accession>
<gene>
    <name evidence="2" type="ORF">F0562_026011</name>
</gene>